<organism evidence="9 10">
    <name type="scientific">Vibrio cholerae serotype O1 (strain ATCC 39541 / Classical Ogawa 395 / O395)</name>
    <dbReference type="NCBI Taxonomy" id="345073"/>
    <lineage>
        <taxon>Bacteria</taxon>
        <taxon>Pseudomonadati</taxon>
        <taxon>Pseudomonadota</taxon>
        <taxon>Gammaproteobacteria</taxon>
        <taxon>Vibrionales</taxon>
        <taxon>Vibrionaceae</taxon>
        <taxon>Vibrio</taxon>
    </lineage>
</organism>
<comment type="similarity">
    <text evidence="1 6">Belongs to the iron/manganese superoxide dismutase family.</text>
</comment>
<dbReference type="GO" id="GO:0005737">
    <property type="term" value="C:cytoplasm"/>
    <property type="evidence" value="ECO:0007669"/>
    <property type="project" value="TreeGrafter"/>
</dbReference>
<dbReference type="GO" id="GO:0004784">
    <property type="term" value="F:superoxide dismutase activity"/>
    <property type="evidence" value="ECO:0007669"/>
    <property type="project" value="UniProtKB-EC"/>
</dbReference>
<comment type="function">
    <text evidence="6">Destroys radicals which are normally produced within the cells and which are toxic to biological systems.</text>
</comment>
<keyword evidence="3 5" id="KW-0479">Metal-binding</keyword>
<dbReference type="InterPro" id="IPR001189">
    <property type="entry name" value="Mn/Fe_SOD"/>
</dbReference>
<feature type="binding site" evidence="5">
    <location>
        <position position="94"/>
    </location>
    <ligand>
        <name>Mn(2+)</name>
        <dbReference type="ChEBI" id="CHEBI:29035"/>
    </ligand>
</feature>
<dbReference type="PIRSF" id="PIRSF000349">
    <property type="entry name" value="SODismutase"/>
    <property type="match status" value="1"/>
</dbReference>
<dbReference type="InterPro" id="IPR036324">
    <property type="entry name" value="Mn/Fe_SOD_N_sf"/>
</dbReference>
<sequence length="222" mass="25349">MLSALLIAKRYSSKEDTMPHLFPDLPYAYDALEPYIDTKTMEVHYSKHHRTYYDKFLSAIKGTEHEDRPLSEIFARVSTLPAAVRNHGGGYYNHIVYWNCMKPNAGGEPQGELAAEIERQFGSFAQFKEAFSQAAVNTFGSGFVWLIVQQGQLSITSTSNQDNPLMDVVAVRGEPILALDVWEHAYYIRYQNRRPEYIDAWWNVVNWEAVSENYAIALTQAA</sequence>
<evidence type="ECO:0000259" key="8">
    <source>
        <dbReference type="Pfam" id="PF02777"/>
    </source>
</evidence>
<dbReference type="PATRIC" id="fig|345073.21.peg.2704"/>
<evidence type="ECO:0000256" key="5">
    <source>
        <dbReference type="PIRSR" id="PIRSR000349-1"/>
    </source>
</evidence>
<dbReference type="eggNOG" id="COG0605">
    <property type="taxonomic scope" value="Bacteria"/>
</dbReference>
<keyword evidence="4 6" id="KW-0560">Oxidoreductase</keyword>
<dbReference type="SUPFAM" id="SSF46609">
    <property type="entry name" value="Fe,Mn superoxide dismutase (SOD), N-terminal domain"/>
    <property type="match status" value="1"/>
</dbReference>
<dbReference type="Gene3D" id="1.10.287.990">
    <property type="entry name" value="Fe,Mn superoxide dismutase (SOD) domain"/>
    <property type="match status" value="1"/>
</dbReference>
<dbReference type="OrthoDB" id="9803125at2"/>
<dbReference type="Proteomes" id="UP000000249">
    <property type="component" value="Chromosome 1"/>
</dbReference>
<dbReference type="EC" id="1.15.1.1" evidence="2 6"/>
<feature type="binding site" evidence="5">
    <location>
        <position position="180"/>
    </location>
    <ligand>
        <name>Mn(2+)</name>
        <dbReference type="ChEBI" id="CHEBI:29035"/>
    </ligand>
</feature>
<gene>
    <name evidence="9" type="primary">sodA</name>
    <name evidence="9" type="ordered locus">VC0395_A2266</name>
</gene>
<feature type="binding site" evidence="5">
    <location>
        <position position="44"/>
    </location>
    <ligand>
        <name>Mn(2+)</name>
        <dbReference type="ChEBI" id="CHEBI:29035"/>
    </ligand>
</feature>
<evidence type="ECO:0000259" key="7">
    <source>
        <dbReference type="Pfam" id="PF00081"/>
    </source>
</evidence>
<dbReference type="PANTHER" id="PTHR43595">
    <property type="entry name" value="37S RIBOSOMAL PROTEIN S26, MITOCHONDRIAL"/>
    <property type="match status" value="1"/>
</dbReference>
<dbReference type="InterPro" id="IPR019833">
    <property type="entry name" value="Mn/Fe_SOD_BS"/>
</dbReference>
<dbReference type="GO" id="GO:0046914">
    <property type="term" value="F:transition metal ion binding"/>
    <property type="evidence" value="ECO:0007669"/>
    <property type="project" value="UniProtKB-ARBA"/>
</dbReference>
<protein>
    <recommendedName>
        <fullName evidence="2 6">Superoxide dismutase</fullName>
        <ecNumber evidence="2 6">1.15.1.1</ecNumber>
    </recommendedName>
</protein>
<evidence type="ECO:0000256" key="1">
    <source>
        <dbReference type="ARBA" id="ARBA00008714"/>
    </source>
</evidence>
<reference evidence="9 10" key="1">
    <citation type="submission" date="2007-03" db="EMBL/GenBank/DDBJ databases">
        <authorList>
            <person name="Heidelberg J."/>
        </authorList>
    </citation>
    <scope>NUCLEOTIDE SEQUENCE [LARGE SCALE GENOMIC DNA]</scope>
    <source>
        <strain evidence="10">ATCC 39541 / Classical Ogawa 395 / O395</strain>
    </source>
</reference>
<dbReference type="KEGG" id="vcr:VC395_2807"/>
<dbReference type="Pfam" id="PF02777">
    <property type="entry name" value="Sod_Fe_C"/>
    <property type="match status" value="1"/>
</dbReference>
<dbReference type="InterPro" id="IPR019831">
    <property type="entry name" value="Mn/Fe_SOD_N"/>
</dbReference>
<evidence type="ECO:0000256" key="2">
    <source>
        <dbReference type="ARBA" id="ARBA00012682"/>
    </source>
</evidence>
<accession>A0A0H3AJ73</accession>
<evidence type="ECO:0000256" key="6">
    <source>
        <dbReference type="RuleBase" id="RU000414"/>
    </source>
</evidence>
<dbReference type="InterPro" id="IPR019832">
    <property type="entry name" value="Mn/Fe_SOD_C"/>
</dbReference>
<dbReference type="PRINTS" id="PR01703">
    <property type="entry name" value="MNSODISMTASE"/>
</dbReference>
<name>A0A0H3AJ73_VIBC3</name>
<dbReference type="KEGG" id="vco:VC0395_A2266"/>
<dbReference type="EMBL" id="CP000627">
    <property type="protein sequence ID" value="ABQ20584.1"/>
    <property type="molecule type" value="Genomic_DNA"/>
</dbReference>
<evidence type="ECO:0000256" key="3">
    <source>
        <dbReference type="ARBA" id="ARBA00022723"/>
    </source>
</evidence>
<feature type="domain" description="Manganese/iron superoxide dismutase C-terminal" evidence="8">
    <location>
        <begin position="109"/>
        <end position="212"/>
    </location>
</feature>
<evidence type="ECO:0000313" key="10">
    <source>
        <dbReference type="Proteomes" id="UP000000249"/>
    </source>
</evidence>
<comment type="catalytic activity">
    <reaction evidence="6">
        <text>2 superoxide + 2 H(+) = H2O2 + O2</text>
        <dbReference type="Rhea" id="RHEA:20696"/>
        <dbReference type="ChEBI" id="CHEBI:15378"/>
        <dbReference type="ChEBI" id="CHEBI:15379"/>
        <dbReference type="ChEBI" id="CHEBI:16240"/>
        <dbReference type="ChEBI" id="CHEBI:18421"/>
        <dbReference type="EC" id="1.15.1.1"/>
    </reaction>
</comment>
<dbReference type="SUPFAM" id="SSF54719">
    <property type="entry name" value="Fe,Mn superoxide dismutase (SOD), C-terminal domain"/>
    <property type="match status" value="1"/>
</dbReference>
<dbReference type="AlphaFoldDB" id="A0A0H3AJ73"/>
<evidence type="ECO:0000313" key="9">
    <source>
        <dbReference type="EMBL" id="ABQ20584.1"/>
    </source>
</evidence>
<dbReference type="FunFam" id="3.55.40.20:FF:000001">
    <property type="entry name" value="Superoxide dismutase"/>
    <property type="match status" value="1"/>
</dbReference>
<dbReference type="PROSITE" id="PS00088">
    <property type="entry name" value="SOD_MN"/>
    <property type="match status" value="1"/>
</dbReference>
<evidence type="ECO:0000256" key="4">
    <source>
        <dbReference type="ARBA" id="ARBA00023002"/>
    </source>
</evidence>
<dbReference type="PANTHER" id="PTHR43595:SF2">
    <property type="entry name" value="SMALL RIBOSOMAL SUBUNIT PROTEIN MS42"/>
    <property type="match status" value="1"/>
</dbReference>
<feature type="binding site" evidence="5">
    <location>
        <position position="184"/>
    </location>
    <ligand>
        <name>Mn(2+)</name>
        <dbReference type="ChEBI" id="CHEBI:29035"/>
    </ligand>
</feature>
<proteinExistence type="inferred from homology"/>
<dbReference type="InterPro" id="IPR036314">
    <property type="entry name" value="SOD_C_sf"/>
</dbReference>
<dbReference type="Pfam" id="PF00081">
    <property type="entry name" value="Sod_Fe_N"/>
    <property type="match status" value="1"/>
</dbReference>
<dbReference type="Gene3D" id="3.55.40.20">
    <property type="entry name" value="Iron/manganese superoxide dismutase, C-terminal domain"/>
    <property type="match status" value="1"/>
</dbReference>
<feature type="domain" description="Manganese/iron superoxide dismutase N-terminal" evidence="7">
    <location>
        <begin position="20"/>
        <end position="102"/>
    </location>
</feature>